<reference evidence="1" key="1">
    <citation type="submission" date="2019-02" db="EMBL/GenBank/DDBJ databases">
        <authorList>
            <person name="Gruber-Vodicka R. H."/>
            <person name="Seah K. B. B."/>
        </authorList>
    </citation>
    <scope>NUCLEOTIDE SEQUENCE</scope>
    <source>
        <strain evidence="1">BECK_BY7</strain>
    </source>
</reference>
<name>A0A450WAZ8_9GAMM</name>
<dbReference type="AlphaFoldDB" id="A0A450WAZ8"/>
<sequence>MYTKSSRTQAGIRIDREFSNPDIVLALQHMDKDILAEILDDTEVLEALMHARESGEPTRPANEFFAELQKELA</sequence>
<dbReference type="EMBL" id="CAADFN010000006">
    <property type="protein sequence ID" value="VFK14121.1"/>
    <property type="molecule type" value="Genomic_DNA"/>
</dbReference>
<evidence type="ECO:0000313" key="1">
    <source>
        <dbReference type="EMBL" id="VFK14121.1"/>
    </source>
</evidence>
<accession>A0A450WAZ8</accession>
<gene>
    <name evidence="1" type="ORF">BECKLFY1418C_GA0070996_100617</name>
</gene>
<proteinExistence type="predicted"/>
<organism evidence="1">
    <name type="scientific">Candidatus Kentrum sp. LFY</name>
    <dbReference type="NCBI Taxonomy" id="2126342"/>
    <lineage>
        <taxon>Bacteria</taxon>
        <taxon>Pseudomonadati</taxon>
        <taxon>Pseudomonadota</taxon>
        <taxon>Gammaproteobacteria</taxon>
        <taxon>Candidatus Kentrum</taxon>
    </lineage>
</organism>
<protein>
    <submittedName>
        <fullName evidence="1">Uncharacterized protein</fullName>
    </submittedName>
</protein>